<dbReference type="InterPro" id="IPR006626">
    <property type="entry name" value="PbH1"/>
</dbReference>
<protein>
    <recommendedName>
        <fullName evidence="3">Right handed beta helix domain-containing protein</fullName>
    </recommendedName>
</protein>
<sequence length="608" mass="66063">MQAQLFVTPNGKGEACTHRRPCTLQTAQERVRSLAPAMKGDIAITLLDGTYRMSAPLVLDARDSGRNGHVIVWRAATEHGAVLDGALRVRRWKLVNRKMNLWSAAVPAGTQSLQMFVDGKRAVRARGYGCKSPSQCRYTPEGLTGVDARLASFRRPQELVAVISARWRDFHCPVASIAGTTVTMAEPCWHNTVVDSKNGWSYASPKGKSFQGVEWFENAYELLGTPGQFYLDGQTSRLYYVPRADEDMKSADVELPVAKSLLDMSGTLDLPVHDVRFDGIVFMHTTWSGPDTPDGYVSLQAGYLVTGKRDKLPDNGEGMMRMPTAVTVLAGSQIAFDRDVFQALGTAGIALAGGTRNSMVNGCTFSDLSGGAVFVGDTTASPVDPRGKSSGNVVKRNVIDSVAQEYRDNVGIMGGFNDGLTIDHNTVENLPYTGISVGWGWNYEGNGDTQRNIRITHNRLSNFMLALHDGGAIYTQSQSPGSVVCANYIDFSGTSHANGIYLDERSRGYTVHDNVVWNTSKLSLSKGEKNDDQNRWLSAWASWSGNLVMTHNWSDDTHTKPHNPGSTKVFGPNSLELKSLPEEAKSVIANAGADALATEAADRCAPSR</sequence>
<organism evidence="1 2">
    <name type="scientific">Edaphobacter acidisoli</name>
    <dbReference type="NCBI Taxonomy" id="2040573"/>
    <lineage>
        <taxon>Bacteria</taxon>
        <taxon>Pseudomonadati</taxon>
        <taxon>Acidobacteriota</taxon>
        <taxon>Terriglobia</taxon>
        <taxon>Terriglobales</taxon>
        <taxon>Acidobacteriaceae</taxon>
        <taxon>Edaphobacter</taxon>
    </lineage>
</organism>
<gene>
    <name evidence="1" type="ORF">GCM10011507_03660</name>
</gene>
<dbReference type="InterPro" id="IPR012334">
    <property type="entry name" value="Pectin_lyas_fold"/>
</dbReference>
<accession>A0A916VZK4</accession>
<evidence type="ECO:0000313" key="1">
    <source>
        <dbReference type="EMBL" id="GGA55644.1"/>
    </source>
</evidence>
<comment type="caution">
    <text evidence="1">The sequence shown here is derived from an EMBL/GenBank/DDBJ whole genome shotgun (WGS) entry which is preliminary data.</text>
</comment>
<dbReference type="Gene3D" id="2.160.20.10">
    <property type="entry name" value="Single-stranded right-handed beta-helix, Pectin lyase-like"/>
    <property type="match status" value="2"/>
</dbReference>
<dbReference type="AlphaFoldDB" id="A0A916VZK4"/>
<keyword evidence="2" id="KW-1185">Reference proteome</keyword>
<dbReference type="PANTHER" id="PTHR36453:SF1">
    <property type="entry name" value="RIGHT HANDED BETA HELIX DOMAIN-CONTAINING PROTEIN"/>
    <property type="match status" value="1"/>
</dbReference>
<dbReference type="Proteomes" id="UP000648801">
    <property type="component" value="Unassembled WGS sequence"/>
</dbReference>
<dbReference type="SMART" id="SM00710">
    <property type="entry name" value="PbH1"/>
    <property type="match status" value="7"/>
</dbReference>
<evidence type="ECO:0000313" key="2">
    <source>
        <dbReference type="Proteomes" id="UP000648801"/>
    </source>
</evidence>
<name>A0A916VZK4_9BACT</name>
<reference evidence="1" key="1">
    <citation type="journal article" date="2014" name="Int. J. Syst. Evol. Microbiol.">
        <title>Complete genome sequence of Corynebacterium casei LMG S-19264T (=DSM 44701T), isolated from a smear-ripened cheese.</title>
        <authorList>
            <consortium name="US DOE Joint Genome Institute (JGI-PGF)"/>
            <person name="Walter F."/>
            <person name="Albersmeier A."/>
            <person name="Kalinowski J."/>
            <person name="Ruckert C."/>
        </authorList>
    </citation>
    <scope>NUCLEOTIDE SEQUENCE</scope>
    <source>
        <strain evidence="1">CGMCC 1.15447</strain>
    </source>
</reference>
<reference evidence="1" key="2">
    <citation type="submission" date="2020-09" db="EMBL/GenBank/DDBJ databases">
        <authorList>
            <person name="Sun Q."/>
            <person name="Zhou Y."/>
        </authorList>
    </citation>
    <scope>NUCLEOTIDE SEQUENCE</scope>
    <source>
        <strain evidence="1">CGMCC 1.15447</strain>
    </source>
</reference>
<dbReference type="PANTHER" id="PTHR36453">
    <property type="entry name" value="SECRETED PROTEIN-RELATED"/>
    <property type="match status" value="1"/>
</dbReference>
<dbReference type="EMBL" id="BMJB01000001">
    <property type="protein sequence ID" value="GGA55644.1"/>
    <property type="molecule type" value="Genomic_DNA"/>
</dbReference>
<dbReference type="SUPFAM" id="SSF51126">
    <property type="entry name" value="Pectin lyase-like"/>
    <property type="match status" value="1"/>
</dbReference>
<proteinExistence type="predicted"/>
<dbReference type="InterPro" id="IPR011050">
    <property type="entry name" value="Pectin_lyase_fold/virulence"/>
</dbReference>
<evidence type="ECO:0008006" key="3">
    <source>
        <dbReference type="Google" id="ProtNLM"/>
    </source>
</evidence>